<gene>
    <name evidence="3" type="ORF">CHU32_21680</name>
    <name evidence="2" type="ORF">CHU33_21210</name>
</gene>
<dbReference type="EMBL" id="PQGE01000023">
    <property type="protein sequence ID" value="POP41878.1"/>
    <property type="molecule type" value="Genomic_DNA"/>
</dbReference>
<keyword evidence="1" id="KW-0732">Signal</keyword>
<accession>A0A2P5GJN0</accession>
<keyword evidence="4" id="KW-1185">Reference proteome</keyword>
<comment type="caution">
    <text evidence="3">The sequence shown here is derived from an EMBL/GenBank/DDBJ whole genome shotgun (WGS) entry which is preliminary data.</text>
</comment>
<dbReference type="RefSeq" id="WP_103678057.1">
    <property type="nucleotide sequence ID" value="NZ_PQGD01000021.1"/>
</dbReference>
<name>A0A2P5GJN0_9ENTR</name>
<protein>
    <submittedName>
        <fullName evidence="3">Uncharacterized protein</fullName>
    </submittedName>
</protein>
<evidence type="ECO:0000313" key="3">
    <source>
        <dbReference type="EMBL" id="POP44185.1"/>
    </source>
</evidence>
<dbReference type="AlphaFoldDB" id="A0A2P5GJN0"/>
<sequence>MFRFIVALFASFMIMQSAFADTARPEIAKYVKGYQGQEGVQVWTLRIGPKEANESLVQIVNVDNALDKKIIRCKVEPASGGATSYKTEVEGKSWELLRVKDGSGELYLPGESSSTWVAYSQSLSQEGNAEHFLTDYLEQEGK</sequence>
<dbReference type="Proteomes" id="UP000237073">
    <property type="component" value="Unassembled WGS sequence"/>
</dbReference>
<feature type="signal peptide" evidence="1">
    <location>
        <begin position="1"/>
        <end position="20"/>
    </location>
</feature>
<dbReference type="Proteomes" id="UP000247005">
    <property type="component" value="Unassembled WGS sequence"/>
</dbReference>
<proteinExistence type="predicted"/>
<dbReference type="OrthoDB" id="761740at2"/>
<evidence type="ECO:0000313" key="5">
    <source>
        <dbReference type="Proteomes" id="UP000247005"/>
    </source>
</evidence>
<dbReference type="EMBL" id="PQGD01000021">
    <property type="protein sequence ID" value="POP44185.1"/>
    <property type="molecule type" value="Genomic_DNA"/>
</dbReference>
<evidence type="ECO:0000256" key="1">
    <source>
        <dbReference type="SAM" id="SignalP"/>
    </source>
</evidence>
<feature type="chain" id="PRO_5015165335" evidence="1">
    <location>
        <begin position="21"/>
        <end position="142"/>
    </location>
</feature>
<evidence type="ECO:0000313" key="2">
    <source>
        <dbReference type="EMBL" id="POP41878.1"/>
    </source>
</evidence>
<organism evidence="3 5">
    <name type="scientific">Superficieibacter electus</name>
    <dbReference type="NCBI Taxonomy" id="2022662"/>
    <lineage>
        <taxon>Bacteria</taxon>
        <taxon>Pseudomonadati</taxon>
        <taxon>Pseudomonadota</taxon>
        <taxon>Gammaproteobacteria</taxon>
        <taxon>Enterobacterales</taxon>
        <taxon>Enterobacteriaceae</taxon>
        <taxon>Superficieibacter</taxon>
    </lineage>
</organism>
<reference evidence="4 5" key="1">
    <citation type="submission" date="2018-01" db="EMBL/GenBank/DDBJ databases">
        <title>Superficieibacter electus gen. nov., sp. nov., an extended-spectrum beta-lactamase possessing member of the Enterobacteriaceae family, isolated from intensive care unit surfaces.</title>
        <authorList>
            <person name="Potter R.F."/>
            <person name="D'Souza A.W."/>
        </authorList>
    </citation>
    <scope>NUCLEOTIDE SEQUENCE [LARGE SCALE GENOMIC DNA]</scope>
    <source>
        <strain evidence="3 5">BP-1</strain>
        <strain evidence="2 4">BP-2</strain>
    </source>
</reference>
<evidence type="ECO:0000313" key="4">
    <source>
        <dbReference type="Proteomes" id="UP000237073"/>
    </source>
</evidence>